<dbReference type="Ensembl" id="ENSVKKT00000002009.1">
    <property type="protein sequence ID" value="ENSVKKP00000001945.1"/>
    <property type="gene ID" value="ENSVKKG00000001577.1"/>
</dbReference>
<keyword evidence="4 12" id="KW-0812">Transmembrane</keyword>
<feature type="transmembrane region" description="Helical" evidence="12">
    <location>
        <begin position="616"/>
        <end position="640"/>
    </location>
</feature>
<reference evidence="14" key="2">
    <citation type="submission" date="2025-09" db="UniProtKB">
        <authorList>
            <consortium name="Ensembl"/>
        </authorList>
    </citation>
    <scope>IDENTIFICATION</scope>
</reference>
<feature type="transmembrane region" description="Helical" evidence="12">
    <location>
        <begin position="766"/>
        <end position="788"/>
    </location>
</feature>
<feature type="transmembrane region" description="Helical" evidence="12">
    <location>
        <begin position="7"/>
        <end position="27"/>
    </location>
</feature>
<evidence type="ECO:0000313" key="15">
    <source>
        <dbReference type="Proteomes" id="UP000694545"/>
    </source>
</evidence>
<dbReference type="Pfam" id="PF07562">
    <property type="entry name" value="NCD3G"/>
    <property type="match status" value="1"/>
</dbReference>
<dbReference type="PRINTS" id="PR01535">
    <property type="entry name" value="VOMERONASL2R"/>
</dbReference>
<reference evidence="14" key="1">
    <citation type="submission" date="2025-08" db="UniProtKB">
        <authorList>
            <consortium name="Ensembl"/>
        </authorList>
    </citation>
    <scope>IDENTIFICATION</scope>
</reference>
<feature type="domain" description="G-protein coupled receptors family 3 profile" evidence="13">
    <location>
        <begin position="546"/>
        <end position="810"/>
    </location>
</feature>
<evidence type="ECO:0000256" key="4">
    <source>
        <dbReference type="ARBA" id="ARBA00022692"/>
    </source>
</evidence>
<name>A0A8D2ITN2_VARKO</name>
<dbReference type="InterPro" id="IPR038550">
    <property type="entry name" value="GPCR_3_9-Cys_sf"/>
</dbReference>
<evidence type="ECO:0000256" key="12">
    <source>
        <dbReference type="SAM" id="Phobius"/>
    </source>
</evidence>
<dbReference type="GO" id="GO:0004930">
    <property type="term" value="F:G protein-coupled receptor activity"/>
    <property type="evidence" value="ECO:0007669"/>
    <property type="project" value="UniProtKB-KW"/>
</dbReference>
<feature type="transmembrane region" description="Helical" evidence="12">
    <location>
        <begin position="703"/>
        <end position="728"/>
    </location>
</feature>
<dbReference type="PRINTS" id="PR00248">
    <property type="entry name" value="GPCRMGR"/>
</dbReference>
<evidence type="ECO:0000256" key="8">
    <source>
        <dbReference type="ARBA" id="ARBA00023136"/>
    </source>
</evidence>
<feature type="transmembrane region" description="Helical" evidence="12">
    <location>
        <begin position="661"/>
        <end position="683"/>
    </location>
</feature>
<comment type="subcellular location">
    <subcellularLocation>
        <location evidence="1">Cell membrane</location>
        <topology evidence="1">Multi-pass membrane protein</topology>
    </subcellularLocation>
</comment>
<dbReference type="InterPro" id="IPR004073">
    <property type="entry name" value="GPCR_3_vmron_rcpt_2"/>
</dbReference>
<keyword evidence="15" id="KW-1185">Reference proteome</keyword>
<dbReference type="Pfam" id="PF00003">
    <property type="entry name" value="7tm_3"/>
    <property type="match status" value="1"/>
</dbReference>
<dbReference type="PANTHER" id="PTHR24061">
    <property type="entry name" value="CALCIUM-SENSING RECEPTOR-RELATED"/>
    <property type="match status" value="1"/>
</dbReference>
<evidence type="ECO:0000313" key="14">
    <source>
        <dbReference type="Ensembl" id="ENSVKKP00000001945.1"/>
    </source>
</evidence>
<dbReference type="OMA" id="ETITIVW"/>
<keyword evidence="10" id="KW-0325">Glycoprotein</keyword>
<keyword evidence="9" id="KW-0675">Receptor</keyword>
<evidence type="ECO:0000256" key="2">
    <source>
        <dbReference type="ARBA" id="ARBA00007242"/>
    </source>
</evidence>
<proteinExistence type="inferred from homology"/>
<accession>A0A8D2ITN2</accession>
<dbReference type="InterPro" id="IPR001828">
    <property type="entry name" value="ANF_lig-bd_rcpt"/>
</dbReference>
<feature type="transmembrane region" description="Helical" evidence="12">
    <location>
        <begin position="586"/>
        <end position="604"/>
    </location>
</feature>
<dbReference type="Gene3D" id="3.40.50.2300">
    <property type="match status" value="2"/>
</dbReference>
<keyword evidence="5" id="KW-0732">Signal</keyword>
<dbReference type="Proteomes" id="UP000694545">
    <property type="component" value="Unplaced"/>
</dbReference>
<evidence type="ECO:0000256" key="11">
    <source>
        <dbReference type="ARBA" id="ARBA00023224"/>
    </source>
</evidence>
<dbReference type="Pfam" id="PF01094">
    <property type="entry name" value="ANF_receptor"/>
    <property type="match status" value="1"/>
</dbReference>
<evidence type="ECO:0000256" key="3">
    <source>
        <dbReference type="ARBA" id="ARBA00022475"/>
    </source>
</evidence>
<dbReference type="GO" id="GO:0005886">
    <property type="term" value="C:plasma membrane"/>
    <property type="evidence" value="ECO:0007669"/>
    <property type="project" value="UniProtKB-SubCell"/>
</dbReference>
<keyword evidence="3" id="KW-1003">Cell membrane</keyword>
<keyword evidence="6 12" id="KW-1133">Transmembrane helix</keyword>
<dbReference type="Gene3D" id="2.10.50.30">
    <property type="entry name" value="GPCR, family 3, nine cysteines domain"/>
    <property type="match status" value="1"/>
</dbReference>
<evidence type="ECO:0000256" key="5">
    <source>
        <dbReference type="ARBA" id="ARBA00022729"/>
    </source>
</evidence>
<dbReference type="InterPro" id="IPR000068">
    <property type="entry name" value="GPCR_3_Ca_sens_rcpt-rel"/>
</dbReference>
<evidence type="ECO:0000256" key="10">
    <source>
        <dbReference type="ARBA" id="ARBA00023180"/>
    </source>
</evidence>
<comment type="similarity">
    <text evidence="2">Belongs to the G-protein coupled receptor 3 family.</text>
</comment>
<feature type="transmembrane region" description="Helical" evidence="12">
    <location>
        <begin position="740"/>
        <end position="760"/>
    </location>
</feature>
<feature type="transmembrane region" description="Helical" evidence="12">
    <location>
        <begin position="546"/>
        <end position="565"/>
    </location>
</feature>
<protein>
    <recommendedName>
        <fullName evidence="13">G-protein coupled receptors family 3 profile domain-containing protein</fullName>
    </recommendedName>
</protein>
<dbReference type="FunFam" id="2.10.50.30:FF:000002">
    <property type="entry name" value="Vomeronasal 2 receptor, h1"/>
    <property type="match status" value="1"/>
</dbReference>
<dbReference type="InterPro" id="IPR000337">
    <property type="entry name" value="GPCR_3"/>
</dbReference>
<dbReference type="InterPro" id="IPR017978">
    <property type="entry name" value="GPCR_3_C"/>
</dbReference>
<dbReference type="SUPFAM" id="SSF53822">
    <property type="entry name" value="Periplasmic binding protein-like I"/>
    <property type="match status" value="1"/>
</dbReference>
<sequence>MCTMSLYIAIISIFNYTICIFHCSMIPKNYKHVLALVFAIKEINENSAILPNATLGFHIYDNYCNPKMTYIGTLGLLSTSDRFFPNYRCGHKPLVAVIGGFSSGTSLDMATILDLYKIPQLAYGILDSSLNEKIVFDSLYRMAPREEVQCTGIVQLLLHFRWTWVGLLVINNDSGERFLQALEPIFLAKGICFAFIKKTTAWTSADMLEMFSHEMKMFPALMESKVNVFVVHGVSPSMLSVNWNIHMATLESHVAKVWIVTPQWDFRASTYNRDPNMQHFQGAISLSIHSNEPPKFRKFLESINPFWAKEDGFIKDIWEQIFNCSLKKSTGQESEEIEEVCTGDGRLENLPGTYFEMSMTGHSYNVYNAAHAVAHALQNLYESRSKHKSWGESRNKNLWKLQPWQIHPILKHITFNNSAGELVHFDENGELITDLDVINWVTFPNQSFARVKLGRLDPRAPQGKELMIQDENFVWHRKFNQVRTTRKKKEGEPFCCYDCAACPEGQISDQKDMDICVKCPQDQYANLDQDQCIPKVITYLSYEEPLGIMLTLLALALALMTTVVLGTFLKHQNTPIVKANNRNITYILLISLLLCFISSLLFIGKPSKLTCLLRQTMLSIIFSIALSSILAKTITVVLAFKAIKPGSRMRKWVGERMANCIVLSCSFFQAGLCAVWLCTSPPYPDNDTYSLNGQIVIECNEQSIFMFSCLLSYLGILAIITFAVAFVARSLPDAFNESKCITFSLLIFCCIWLSFIPAYLSTKGKYVVAVEIFSILSSSIGILGGIFFPKCYIIVLKPGLNHKDAIMKKKIEPIKHQRNPSFSNLERTNLNAVKLWKRKTNQKSSKLVMVSILIWKVIHD</sequence>
<evidence type="ECO:0000256" key="6">
    <source>
        <dbReference type="ARBA" id="ARBA00022989"/>
    </source>
</evidence>
<evidence type="ECO:0000259" key="13">
    <source>
        <dbReference type="PROSITE" id="PS50259"/>
    </source>
</evidence>
<dbReference type="PROSITE" id="PS50259">
    <property type="entry name" value="G_PROTEIN_RECEP_F3_4"/>
    <property type="match status" value="1"/>
</dbReference>
<dbReference type="InterPro" id="IPR017979">
    <property type="entry name" value="GPCR_3_CS"/>
</dbReference>
<dbReference type="PROSITE" id="PS00981">
    <property type="entry name" value="G_PROTEIN_RECEP_F3_3"/>
    <property type="match status" value="1"/>
</dbReference>
<evidence type="ECO:0000256" key="7">
    <source>
        <dbReference type="ARBA" id="ARBA00023040"/>
    </source>
</evidence>
<evidence type="ECO:0000256" key="9">
    <source>
        <dbReference type="ARBA" id="ARBA00023170"/>
    </source>
</evidence>
<dbReference type="InterPro" id="IPR011500">
    <property type="entry name" value="GPCR_3_9-Cys_dom"/>
</dbReference>
<keyword evidence="8 12" id="KW-0472">Membrane</keyword>
<dbReference type="CDD" id="cd15283">
    <property type="entry name" value="7tmC_V2R_pheromone"/>
    <property type="match status" value="1"/>
</dbReference>
<dbReference type="FunFam" id="3.40.50.2300:FF:000024">
    <property type="entry name" value="Vomeronasal 2, receptor 73"/>
    <property type="match status" value="1"/>
</dbReference>
<evidence type="ECO:0000256" key="1">
    <source>
        <dbReference type="ARBA" id="ARBA00004651"/>
    </source>
</evidence>
<dbReference type="AlphaFoldDB" id="A0A8D2ITN2"/>
<dbReference type="InterPro" id="IPR028082">
    <property type="entry name" value="Peripla_BP_I"/>
</dbReference>
<keyword evidence="7" id="KW-0297">G-protein coupled receptor</keyword>
<organism evidence="14 15">
    <name type="scientific">Varanus komodoensis</name>
    <name type="common">Komodo dragon</name>
    <dbReference type="NCBI Taxonomy" id="61221"/>
    <lineage>
        <taxon>Eukaryota</taxon>
        <taxon>Metazoa</taxon>
        <taxon>Chordata</taxon>
        <taxon>Craniata</taxon>
        <taxon>Vertebrata</taxon>
        <taxon>Euteleostomi</taxon>
        <taxon>Lepidosauria</taxon>
        <taxon>Squamata</taxon>
        <taxon>Bifurcata</taxon>
        <taxon>Unidentata</taxon>
        <taxon>Episquamata</taxon>
        <taxon>Toxicofera</taxon>
        <taxon>Anguimorpha</taxon>
        <taxon>Paleoanguimorpha</taxon>
        <taxon>Varanoidea</taxon>
        <taxon>Varanidae</taxon>
        <taxon>Varanus</taxon>
    </lineage>
</organism>
<keyword evidence="11" id="KW-0807">Transducer</keyword>
<dbReference type="PANTHER" id="PTHR24061:SF599">
    <property type="entry name" value="G-PROTEIN COUPLED RECEPTORS FAMILY 3 PROFILE DOMAIN-CONTAINING PROTEIN"/>
    <property type="match status" value="1"/>
</dbReference>